<evidence type="ECO:0000256" key="6">
    <source>
        <dbReference type="PROSITE-ProRule" id="PRU01077"/>
    </source>
</evidence>
<dbReference type="InterPro" id="IPR001060">
    <property type="entry name" value="FCH_dom"/>
</dbReference>
<dbReference type="Pfam" id="PF10291">
    <property type="entry name" value="muHD"/>
    <property type="match status" value="1"/>
</dbReference>
<evidence type="ECO:0000313" key="12">
    <source>
        <dbReference type="Proteomes" id="UP000007879"/>
    </source>
</evidence>
<comment type="similarity">
    <text evidence="2">Belongs to the FCHO family.</text>
</comment>
<evidence type="ECO:0000259" key="9">
    <source>
        <dbReference type="PROSITE" id="PS51072"/>
    </source>
</evidence>
<dbReference type="PANTHER" id="PTHR23065">
    <property type="entry name" value="PROLINE-SERINE-THREONINE PHOSPHATASE INTERACTING PROTEIN 1"/>
    <property type="match status" value="1"/>
</dbReference>
<feature type="compositionally biased region" description="Polar residues" evidence="8">
    <location>
        <begin position="509"/>
        <end position="523"/>
    </location>
</feature>
<evidence type="ECO:0000259" key="10">
    <source>
        <dbReference type="PROSITE" id="PS51741"/>
    </source>
</evidence>
<feature type="coiled-coil region" evidence="7">
    <location>
        <begin position="204"/>
        <end position="251"/>
    </location>
</feature>
<keyword evidence="3" id="KW-0254">Endocytosis</keyword>
<dbReference type="InterPro" id="IPR031160">
    <property type="entry name" value="F_BAR_dom"/>
</dbReference>
<proteinExistence type="inferred from homology"/>
<dbReference type="PROSITE" id="PS51072">
    <property type="entry name" value="MHD"/>
    <property type="match status" value="1"/>
</dbReference>
<dbReference type="InterPro" id="IPR027267">
    <property type="entry name" value="AH/BAR_dom_sf"/>
</dbReference>
<protein>
    <recommendedName>
        <fullName evidence="13">MHD domain-containing protein</fullName>
    </recommendedName>
</protein>
<dbReference type="InterPro" id="IPR028565">
    <property type="entry name" value="MHD"/>
</dbReference>
<feature type="compositionally biased region" description="Polar residues" evidence="8">
    <location>
        <begin position="400"/>
        <end position="411"/>
    </location>
</feature>
<keyword evidence="5" id="KW-0168">Coated pit</keyword>
<dbReference type="KEGG" id="aqu:100633100"/>
<feature type="compositionally biased region" description="Basic residues" evidence="8">
    <location>
        <begin position="381"/>
        <end position="395"/>
    </location>
</feature>
<feature type="region of interest" description="Disordered" evidence="8">
    <location>
        <begin position="490"/>
        <end position="700"/>
    </location>
</feature>
<dbReference type="GO" id="GO:0006897">
    <property type="term" value="P:endocytosis"/>
    <property type="evidence" value="ECO:0007669"/>
    <property type="project" value="UniProtKB-KW"/>
</dbReference>
<dbReference type="InterPro" id="IPR018808">
    <property type="entry name" value="Muniscin_C"/>
</dbReference>
<dbReference type="SMART" id="SM00055">
    <property type="entry name" value="FCH"/>
    <property type="match status" value="1"/>
</dbReference>
<evidence type="ECO:0000256" key="2">
    <source>
        <dbReference type="ARBA" id="ARBA00011064"/>
    </source>
</evidence>
<keyword evidence="12" id="KW-1185">Reference proteome</keyword>
<feature type="compositionally biased region" description="Polar residues" evidence="8">
    <location>
        <begin position="531"/>
        <end position="541"/>
    </location>
</feature>
<feature type="domain" description="F-BAR" evidence="10">
    <location>
        <begin position="62"/>
        <end position="325"/>
    </location>
</feature>
<dbReference type="GO" id="GO:0005737">
    <property type="term" value="C:cytoplasm"/>
    <property type="evidence" value="ECO:0007669"/>
    <property type="project" value="TreeGrafter"/>
</dbReference>
<dbReference type="Proteomes" id="UP000007879">
    <property type="component" value="Unassembled WGS sequence"/>
</dbReference>
<dbReference type="PANTHER" id="PTHR23065:SF15">
    <property type="entry name" value="AT02057P"/>
    <property type="match status" value="1"/>
</dbReference>
<evidence type="ECO:0000256" key="8">
    <source>
        <dbReference type="SAM" id="MobiDB-lite"/>
    </source>
</evidence>
<keyword evidence="4 6" id="KW-0175">Coiled coil</keyword>
<evidence type="ECO:0000313" key="11">
    <source>
        <dbReference type="EnsemblMetazoa" id="XP_019859052.1"/>
    </source>
</evidence>
<dbReference type="InterPro" id="IPR054713">
    <property type="entry name" value="GMIP/FCHO2-like_FCH"/>
</dbReference>
<evidence type="ECO:0000256" key="3">
    <source>
        <dbReference type="ARBA" id="ARBA00022583"/>
    </source>
</evidence>
<sequence>MGAVLFIIGRGQEKKNRGAVNIEFELSLLHFKMALEGCLIDFGDDPSSSSSLSKSTSETTSMKFEDNFWGPDCRGFEVLMGNLRAESSASHHLAEYVKERLSLERVYLKGLQKLTKSLGQPNDSTLGGFQPLWLVMQKTLEVVSEKKEKYITSLNDIYKEINDYASKQDDQLKGKSKGEIDSASKSLHNYRHSTEIIRKSRKAYKASCTELAEHQKELERAKLDPNRGKDLEKMEGKIRKLMAHMESSKTDHQKSIQAYHEFWKEYEEKMILACRKFQSLEDHHLKVLRDFLTRLAAVHEESESHGAKEFRSLKEKIEGLTVEKLLSIFTNIKKTGTTKPELTQFIPIEVDSIQLSQSGSMASISSYTKGGTAGTPAEVKKVKKKKEKKTTKKTKPPLPSTTTNSQRATPEQTPPPNKDENVDEEGFTIRPKDADKIAKFSDEESPSDSDDDSDFDPDPGKKIQAVVIKDNPTVSSTVSVDELSKVAKSLKLEAPPASLSAGLMRRAGSSHSLDVHSTMSLTPQLREKSPAGSQSLFNQPTDLVPSSPPPFNVSAPPTFPTNFTDSLPPLPPPMTNNWASFSSPEATPTNTLTPETSVTASITPPIDQSSSLPITPSIAPPTSDKSDTSSLDKGSRGASPVMALKMGSLLPPPPGGPSHRPRLNEGLKSEPTSPMMSVRGISPPGGRKSPRTSSGSLHDSAHISLSPLATVRQSVGGGGASSDKVVPIAVAFQETCNAIYKGSDLSKTIVKVTGQMDFSFPSSFIPALSSHPPLKFSLKSTDKIRSGTILHNQNLITQEGDNVYVFQMSKLVPFLKDSASKNVLPFHNVQALKYEVNISGSNGLPLQMTSFWKCESSSTVFRLDYTYTPDVFPSKSKPNLTNLSATVTVGGGVTSADPQPKGAWSDDKSTMVWKLPDVSSDKEIGRYYSTGH</sequence>
<dbReference type="Pfam" id="PF22699">
    <property type="entry name" value="GMIP-like_FCH"/>
    <property type="match status" value="1"/>
</dbReference>
<dbReference type="SUPFAM" id="SSF103657">
    <property type="entry name" value="BAR/IMD domain-like"/>
    <property type="match status" value="1"/>
</dbReference>
<feature type="compositionally biased region" description="Acidic residues" evidence="8">
    <location>
        <begin position="443"/>
        <end position="457"/>
    </location>
</feature>
<name>A0AAN0JPT4_AMPQE</name>
<dbReference type="GO" id="GO:0005905">
    <property type="term" value="C:clathrin-coated pit"/>
    <property type="evidence" value="ECO:0007669"/>
    <property type="project" value="UniProtKB-SubCell"/>
</dbReference>
<reference evidence="11" key="2">
    <citation type="submission" date="2024-06" db="UniProtKB">
        <authorList>
            <consortium name="EnsemblMetazoa"/>
        </authorList>
    </citation>
    <scope>IDENTIFICATION</scope>
</reference>
<dbReference type="AlphaFoldDB" id="A0AAN0JPT4"/>
<dbReference type="GO" id="GO:0005886">
    <property type="term" value="C:plasma membrane"/>
    <property type="evidence" value="ECO:0007669"/>
    <property type="project" value="TreeGrafter"/>
</dbReference>
<dbReference type="Gene3D" id="1.20.1270.60">
    <property type="entry name" value="Arfaptin homology (AH) domain/BAR domain"/>
    <property type="match status" value="1"/>
</dbReference>
<evidence type="ECO:0000256" key="7">
    <source>
        <dbReference type="SAM" id="Coils"/>
    </source>
</evidence>
<feature type="compositionally biased region" description="Polar residues" evidence="8">
    <location>
        <begin position="575"/>
        <end position="614"/>
    </location>
</feature>
<comment type="subcellular location">
    <subcellularLocation>
        <location evidence="1">Membrane</location>
        <location evidence="1">Clathrin-coated pit</location>
        <topology evidence="1">Peripheral membrane protein</topology>
        <orientation evidence="1">Cytoplasmic side</orientation>
    </subcellularLocation>
</comment>
<dbReference type="EnsemblMetazoa" id="XM_020003493.1">
    <property type="protein sequence ID" value="XP_019859052.1"/>
    <property type="gene ID" value="LOC100633100"/>
</dbReference>
<organism evidence="11 12">
    <name type="scientific">Amphimedon queenslandica</name>
    <name type="common">Sponge</name>
    <dbReference type="NCBI Taxonomy" id="400682"/>
    <lineage>
        <taxon>Eukaryota</taxon>
        <taxon>Metazoa</taxon>
        <taxon>Porifera</taxon>
        <taxon>Demospongiae</taxon>
        <taxon>Heteroscleromorpha</taxon>
        <taxon>Haplosclerida</taxon>
        <taxon>Niphatidae</taxon>
        <taxon>Amphimedon</taxon>
    </lineage>
</organism>
<dbReference type="PROSITE" id="PS51741">
    <property type="entry name" value="F_BAR"/>
    <property type="match status" value="1"/>
</dbReference>
<feature type="compositionally biased region" description="Basic and acidic residues" evidence="8">
    <location>
        <begin position="430"/>
        <end position="442"/>
    </location>
</feature>
<evidence type="ECO:0000256" key="4">
    <source>
        <dbReference type="ARBA" id="ARBA00023054"/>
    </source>
</evidence>
<dbReference type="GeneID" id="100633100"/>
<accession>A0AAN0JPT4</accession>
<evidence type="ECO:0000256" key="5">
    <source>
        <dbReference type="ARBA" id="ARBA00023176"/>
    </source>
</evidence>
<evidence type="ECO:0008006" key="13">
    <source>
        <dbReference type="Google" id="ProtNLM"/>
    </source>
</evidence>
<dbReference type="RefSeq" id="XP_019859052.1">
    <property type="nucleotide sequence ID" value="XM_020003493.1"/>
</dbReference>
<evidence type="ECO:0000256" key="1">
    <source>
        <dbReference type="ARBA" id="ARBA00004283"/>
    </source>
</evidence>
<keyword evidence="5" id="KW-0472">Membrane</keyword>
<feature type="domain" description="MHD" evidence="9">
    <location>
        <begin position="725"/>
        <end position="932"/>
    </location>
</feature>
<reference evidence="12" key="1">
    <citation type="journal article" date="2010" name="Nature">
        <title>The Amphimedon queenslandica genome and the evolution of animal complexity.</title>
        <authorList>
            <person name="Srivastava M."/>
            <person name="Simakov O."/>
            <person name="Chapman J."/>
            <person name="Fahey B."/>
            <person name="Gauthier M.E."/>
            <person name="Mitros T."/>
            <person name="Richards G.S."/>
            <person name="Conaco C."/>
            <person name="Dacre M."/>
            <person name="Hellsten U."/>
            <person name="Larroux C."/>
            <person name="Putnam N.H."/>
            <person name="Stanke M."/>
            <person name="Adamska M."/>
            <person name="Darling A."/>
            <person name="Degnan S.M."/>
            <person name="Oakley T.H."/>
            <person name="Plachetzki D.C."/>
            <person name="Zhai Y."/>
            <person name="Adamski M."/>
            <person name="Calcino A."/>
            <person name="Cummins S.F."/>
            <person name="Goodstein D.M."/>
            <person name="Harris C."/>
            <person name="Jackson D.J."/>
            <person name="Leys S.P."/>
            <person name="Shu S."/>
            <person name="Woodcroft B.J."/>
            <person name="Vervoort M."/>
            <person name="Kosik K.S."/>
            <person name="Manning G."/>
            <person name="Degnan B.M."/>
            <person name="Rokhsar D.S."/>
        </authorList>
    </citation>
    <scope>NUCLEOTIDE SEQUENCE [LARGE SCALE GENOMIC DNA]</scope>
</reference>
<feature type="region of interest" description="Disordered" evidence="8">
    <location>
        <begin position="365"/>
        <end position="478"/>
    </location>
</feature>